<feature type="region of interest" description="Disordered" evidence="31">
    <location>
        <begin position="220"/>
        <end position="298"/>
    </location>
</feature>
<evidence type="ECO:0000256" key="12">
    <source>
        <dbReference type="ARBA" id="ARBA00022833"/>
    </source>
</evidence>
<comment type="cofactor">
    <cofactor evidence="28">
        <name>Zn(2+)</name>
        <dbReference type="ChEBI" id="CHEBI:29105"/>
    </cofactor>
    <text evidence="28">Binds 2 Zn(2+) ions.</text>
</comment>
<comment type="subcellular location">
    <subcellularLocation>
        <location evidence="2">Cell membrane</location>
        <topology evidence="2">Lipid-anchor</topology>
        <topology evidence="2">GPI-anchor</topology>
    </subcellularLocation>
    <subcellularLocation>
        <location evidence="21">Extracellular vesicle membrane</location>
        <topology evidence="21">Lipid-anchor</topology>
        <topology evidence="21">GPI-anchor</topology>
    </subcellularLocation>
</comment>
<feature type="binding site" evidence="28">
    <location>
        <position position="764"/>
    </location>
    <ligand>
        <name>Zn(2+)</name>
        <dbReference type="ChEBI" id="CHEBI:29105"/>
        <label>2</label>
    </ligand>
</feature>
<dbReference type="Ensembl" id="ENSACDT00005031409.1">
    <property type="protein sequence ID" value="ENSACDP00005026352.1"/>
    <property type="gene ID" value="ENSACDG00005019054.1"/>
</dbReference>
<comment type="similarity">
    <text evidence="3 29">Belongs to the alkaline phosphatase family.</text>
</comment>
<comment type="cofactor">
    <cofactor evidence="28">
        <name>Mg(2+)</name>
        <dbReference type="ChEBI" id="CHEBI:18420"/>
    </cofactor>
    <text evidence="28">Binds 1 Mg(2+) ion.</text>
</comment>
<evidence type="ECO:0000256" key="11">
    <source>
        <dbReference type="ARBA" id="ARBA00022801"/>
    </source>
</evidence>
<feature type="binding site" evidence="28">
    <location>
        <position position="481"/>
    </location>
    <ligand>
        <name>Mg(2+)</name>
        <dbReference type="ChEBI" id="CHEBI:18420"/>
    </ligand>
</feature>
<dbReference type="FunFam" id="3.40.720.10:FF:000008">
    <property type="entry name" value="Alkaline phosphatase"/>
    <property type="match status" value="1"/>
</dbReference>
<feature type="binding site" evidence="28">
    <location>
        <position position="370"/>
    </location>
    <ligand>
        <name>Mg(2+)</name>
        <dbReference type="ChEBI" id="CHEBI:18420"/>
    </ligand>
</feature>
<evidence type="ECO:0000256" key="6">
    <source>
        <dbReference type="ARBA" id="ARBA00022553"/>
    </source>
</evidence>
<keyword evidence="9 28" id="KW-0479">Metal-binding</keyword>
<evidence type="ECO:0000313" key="33">
    <source>
        <dbReference type="Ensembl" id="ENSACDP00005026352.1"/>
    </source>
</evidence>
<evidence type="ECO:0000256" key="2">
    <source>
        <dbReference type="ARBA" id="ARBA00004609"/>
    </source>
</evidence>
<evidence type="ECO:0000256" key="26">
    <source>
        <dbReference type="ARBA" id="ARBA00049526"/>
    </source>
</evidence>
<dbReference type="InterPro" id="IPR017850">
    <property type="entry name" value="Alkaline_phosphatase_core_sf"/>
</dbReference>
<comment type="catalytic activity">
    <reaction evidence="24">
        <text>phosphoethanolamine + H2O = ethanolamine + phosphate</text>
        <dbReference type="Rhea" id="RHEA:16089"/>
        <dbReference type="ChEBI" id="CHEBI:15377"/>
        <dbReference type="ChEBI" id="CHEBI:43474"/>
        <dbReference type="ChEBI" id="CHEBI:57603"/>
        <dbReference type="ChEBI" id="CHEBI:58190"/>
    </reaction>
    <physiologicalReaction direction="left-to-right" evidence="24">
        <dbReference type="Rhea" id="RHEA:16090"/>
    </physiologicalReaction>
</comment>
<keyword evidence="12 28" id="KW-0862">Zinc</keyword>
<comment type="catalytic activity">
    <reaction evidence="22">
        <text>diphosphate + H2O = 2 phosphate + H(+)</text>
        <dbReference type="Rhea" id="RHEA:24576"/>
        <dbReference type="ChEBI" id="CHEBI:15377"/>
        <dbReference type="ChEBI" id="CHEBI:15378"/>
        <dbReference type="ChEBI" id="CHEBI:33019"/>
        <dbReference type="ChEBI" id="CHEBI:43474"/>
    </reaction>
    <physiologicalReaction direction="left-to-right" evidence="22">
        <dbReference type="Rhea" id="RHEA:24577"/>
    </physiologicalReaction>
</comment>
<comment type="catalytic activity">
    <reaction evidence="19">
        <text>a phosphate monoester + H2O = an alcohol + phosphate</text>
        <dbReference type="Rhea" id="RHEA:15017"/>
        <dbReference type="ChEBI" id="CHEBI:15377"/>
        <dbReference type="ChEBI" id="CHEBI:30879"/>
        <dbReference type="ChEBI" id="CHEBI:43474"/>
        <dbReference type="ChEBI" id="CHEBI:67140"/>
        <dbReference type="EC" id="3.1.3.1"/>
    </reaction>
    <physiologicalReaction direction="left-to-right" evidence="19">
        <dbReference type="Rhea" id="RHEA:15018"/>
    </physiologicalReaction>
</comment>
<evidence type="ECO:0000256" key="5">
    <source>
        <dbReference type="ARBA" id="ARBA00022475"/>
    </source>
</evidence>
<evidence type="ECO:0000256" key="19">
    <source>
        <dbReference type="ARBA" id="ARBA00036105"/>
    </source>
</evidence>
<evidence type="ECO:0000256" key="30">
    <source>
        <dbReference type="RuleBase" id="RU003947"/>
    </source>
</evidence>
<dbReference type="GO" id="GO:0046872">
    <property type="term" value="F:metal ion binding"/>
    <property type="evidence" value="ECO:0007669"/>
    <property type="project" value="UniProtKB-KW"/>
</dbReference>
<feature type="binding site" evidence="28">
    <location>
        <position position="689"/>
    </location>
    <ligand>
        <name>Zn(2+)</name>
        <dbReference type="ChEBI" id="CHEBI:29105"/>
        <label>2</label>
    </ligand>
</feature>
<keyword evidence="6" id="KW-0597">Phosphoprotein</keyword>
<dbReference type="GO" id="GO:0004035">
    <property type="term" value="F:alkaline phosphatase activity"/>
    <property type="evidence" value="ECO:0007669"/>
    <property type="project" value="UniProtKB-EC"/>
</dbReference>
<dbReference type="GO" id="GO:0098552">
    <property type="term" value="C:side of membrane"/>
    <property type="evidence" value="ECO:0007669"/>
    <property type="project" value="UniProtKB-KW"/>
</dbReference>
<dbReference type="PANTHER" id="PTHR11596:SF74">
    <property type="entry name" value="ALKALINE PHOSPHATASE, TISSUE-NONSPECIFIC ISOZYME"/>
    <property type="match status" value="1"/>
</dbReference>
<keyword evidence="14 28" id="KW-0460">Magnesium</keyword>
<evidence type="ECO:0000256" key="25">
    <source>
        <dbReference type="ARBA" id="ARBA00049444"/>
    </source>
</evidence>
<evidence type="ECO:0000256" key="17">
    <source>
        <dbReference type="ARBA" id="ARBA00023180"/>
    </source>
</evidence>
<accession>A0A8B9EUA3</accession>
<keyword evidence="17" id="KW-0325">Glycoprotein</keyword>
<dbReference type="Gene3D" id="3.40.720.10">
    <property type="entry name" value="Alkaline Phosphatase, subunit A"/>
    <property type="match status" value="1"/>
</dbReference>
<keyword evidence="8" id="KW-0336">GPI-anchor</keyword>
<dbReference type="AlphaFoldDB" id="A0A8B9EUA3"/>
<organism evidence="33 34">
    <name type="scientific">Anser cygnoides</name>
    <name type="common">Swan goose</name>
    <dbReference type="NCBI Taxonomy" id="8845"/>
    <lineage>
        <taxon>Eukaryota</taxon>
        <taxon>Metazoa</taxon>
        <taxon>Chordata</taxon>
        <taxon>Craniata</taxon>
        <taxon>Vertebrata</taxon>
        <taxon>Euteleostomi</taxon>
        <taxon>Archelosauria</taxon>
        <taxon>Archosauria</taxon>
        <taxon>Dinosauria</taxon>
        <taxon>Saurischia</taxon>
        <taxon>Theropoda</taxon>
        <taxon>Coelurosauria</taxon>
        <taxon>Aves</taxon>
        <taxon>Neognathae</taxon>
        <taxon>Galloanserae</taxon>
        <taxon>Anseriformes</taxon>
        <taxon>Anatidae</taxon>
        <taxon>Anserinae</taxon>
        <taxon>Anser</taxon>
    </lineage>
</organism>
<comment type="cofactor">
    <cofactor evidence="1">
        <name>Ca(2+)</name>
        <dbReference type="ChEBI" id="CHEBI:29108"/>
    </cofactor>
</comment>
<reference evidence="33" key="1">
    <citation type="submission" date="2025-08" db="UniProtKB">
        <authorList>
            <consortium name="Ensembl"/>
        </authorList>
    </citation>
    <scope>IDENTIFICATION</scope>
</reference>
<dbReference type="Proteomes" id="UP000694521">
    <property type="component" value="Unplaced"/>
</dbReference>
<dbReference type="SMR" id="A0A8B9EUA3"/>
<evidence type="ECO:0000256" key="22">
    <source>
        <dbReference type="ARBA" id="ARBA00048097"/>
    </source>
</evidence>
<evidence type="ECO:0000256" key="21">
    <source>
        <dbReference type="ARBA" id="ARBA00037828"/>
    </source>
</evidence>
<dbReference type="GO" id="GO:0005886">
    <property type="term" value="C:plasma membrane"/>
    <property type="evidence" value="ECO:0007669"/>
    <property type="project" value="UniProtKB-SubCell"/>
</dbReference>
<evidence type="ECO:0000256" key="7">
    <source>
        <dbReference type="ARBA" id="ARBA00022591"/>
    </source>
</evidence>
<dbReference type="PRINTS" id="PR00113">
    <property type="entry name" value="ALKPHPHTASE"/>
</dbReference>
<evidence type="ECO:0000256" key="9">
    <source>
        <dbReference type="ARBA" id="ARBA00022723"/>
    </source>
</evidence>
<dbReference type="Pfam" id="PF00245">
    <property type="entry name" value="Alk_phosphatase"/>
    <property type="match status" value="1"/>
</dbReference>
<dbReference type="EC" id="3.1.3.1" evidence="30"/>
<keyword evidence="10" id="KW-0732">Signal</keyword>
<keyword evidence="11 30" id="KW-0378">Hydrolase</keyword>
<dbReference type="SUPFAM" id="SSF53649">
    <property type="entry name" value="Alkaline phosphatase-like"/>
    <property type="match status" value="1"/>
</dbReference>
<evidence type="ECO:0000256" key="20">
    <source>
        <dbReference type="ARBA" id="ARBA00036923"/>
    </source>
</evidence>
<feature type="transmembrane region" description="Helical" evidence="32">
    <location>
        <begin position="813"/>
        <end position="833"/>
    </location>
</feature>
<evidence type="ECO:0000256" key="13">
    <source>
        <dbReference type="ARBA" id="ARBA00022837"/>
    </source>
</evidence>
<name>A0A8B9EUA3_ANSCY</name>
<dbReference type="PANTHER" id="PTHR11596">
    <property type="entry name" value="ALKALINE PHOSPHATASE"/>
    <property type="match status" value="1"/>
</dbReference>
<evidence type="ECO:0000256" key="29">
    <source>
        <dbReference type="RuleBase" id="RU003946"/>
    </source>
</evidence>
<evidence type="ECO:0000256" key="8">
    <source>
        <dbReference type="ARBA" id="ARBA00022622"/>
    </source>
</evidence>
<feature type="binding site" evidence="28">
    <location>
        <position position="651"/>
    </location>
    <ligand>
        <name>Zn(2+)</name>
        <dbReference type="ChEBI" id="CHEBI:29105"/>
        <label>2</label>
    </ligand>
</feature>
<dbReference type="InterPro" id="IPR001952">
    <property type="entry name" value="Alkaline_phosphatase"/>
</dbReference>
<evidence type="ECO:0000256" key="15">
    <source>
        <dbReference type="ARBA" id="ARBA00023136"/>
    </source>
</evidence>
<reference evidence="33" key="2">
    <citation type="submission" date="2025-09" db="UniProtKB">
        <authorList>
            <consortium name="Ensembl"/>
        </authorList>
    </citation>
    <scope>IDENTIFICATION</scope>
</reference>
<evidence type="ECO:0000256" key="3">
    <source>
        <dbReference type="ARBA" id="ARBA00005984"/>
    </source>
</evidence>
<evidence type="ECO:0000256" key="32">
    <source>
        <dbReference type="SAM" id="Phobius"/>
    </source>
</evidence>
<evidence type="ECO:0000256" key="1">
    <source>
        <dbReference type="ARBA" id="ARBA00001913"/>
    </source>
</evidence>
<dbReference type="GO" id="GO:0031214">
    <property type="term" value="P:biomineral tissue development"/>
    <property type="evidence" value="ECO:0007669"/>
    <property type="project" value="UniProtKB-KW"/>
</dbReference>
<keyword evidence="32" id="KW-0812">Transmembrane</keyword>
<keyword evidence="32" id="KW-1133">Transmembrane helix</keyword>
<keyword evidence="16" id="KW-1015">Disulfide bond</keyword>
<comment type="subunit">
    <text evidence="4">Homodimer.</text>
</comment>
<evidence type="ECO:0000256" key="31">
    <source>
        <dbReference type="SAM" id="MobiDB-lite"/>
    </source>
</evidence>
<feature type="binding site" evidence="28">
    <location>
        <position position="647"/>
    </location>
    <ligand>
        <name>Zn(2+)</name>
        <dbReference type="ChEBI" id="CHEBI:29105"/>
        <label>2</label>
    </ligand>
</feature>
<dbReference type="CDD" id="cd16012">
    <property type="entry name" value="ALP"/>
    <property type="match status" value="1"/>
</dbReference>
<evidence type="ECO:0000256" key="18">
    <source>
        <dbReference type="ARBA" id="ARBA00023288"/>
    </source>
</evidence>
<sequence length="834" mass="89787">MGTRVCNGDTGVQWGHGCAMGTRVCNGDVEGQWGHGCAMGTRVCNGDTGVQWGRGGAVGTRVRGWDADVQWGHAMGKKMCPGMQACKGTRARAGAMRWGHGMQRGRGRVVGTHMQRGTQTRWGQGHTVGSQCAVGTDTCNGTGRCDGDRDMPWGHRLKTGTPVCNGNTDVMGDAATQRGQGHAMGTQPCGGDHGMPRAHHVQWGWGRGHAAMGHRWWERGGGGVPPSPNPVGASEVTSCRRGLTRPGGGTAVTVQGGDSPLRPRLAEPGGEGLRGQSRETEARGGEGAEPPQLSPTQPLLLVQGRQASKGTMKAFLLTLLAQLCSASLVPEKEKDPEYWRQQAQETLRDALRLQRLNQNVAKNLILFLGDGMGVSTVTAARILKGQLQNRKGEESLLEMDKFPYVALAKTYNTNAQVPDSAGTATAYLCGVKANEGTVGVSAGVTRDRCNTTKGQEVTSILRWAKDEGKAVGIVTTTRVTHATPSAAYAHSANRDWYSDGEMPPDALEGGCKDIARQLVENIPDIEVILGGGRKYMFPKNASDVEYPQEEKHRGTRLDRRDLVQAWHDTKPPGKVAKYVWHRRDLLALNLSRVDFLLGLFEPGDMMYELDRNNETDPSLTEMVAVAIRMLQKNPRGFFLLVEGGRIDHGHHEGKAKQALHEAVELDRAIGLAVRLTSPQDTLSVVTADHSHVFTFGGYTPRGNPIFGLAPMQSDVDRKPFTSILYGNGPGYKIVGGERENVSAVDFAHANYQAQSAVPLRQETHGGEDVAVFAHGPMAHLLHGVHEQNYIPHAMAYAACIGPNRAHCNAAGRAAAASPLLLPFLTLLLLLLLLC</sequence>
<feature type="compositionally biased region" description="Low complexity" evidence="31">
    <location>
        <begin position="288"/>
        <end position="298"/>
    </location>
</feature>
<evidence type="ECO:0000256" key="24">
    <source>
        <dbReference type="ARBA" id="ARBA00048929"/>
    </source>
</evidence>
<feature type="binding site" evidence="28">
    <location>
        <position position="483"/>
    </location>
    <ligand>
        <name>Mg(2+)</name>
        <dbReference type="ChEBI" id="CHEBI:18420"/>
    </ligand>
</feature>
<comment type="catalytic activity">
    <reaction evidence="23">
        <text>ATP + H2O = ADP + phosphate + H(+)</text>
        <dbReference type="Rhea" id="RHEA:13065"/>
        <dbReference type="ChEBI" id="CHEBI:15377"/>
        <dbReference type="ChEBI" id="CHEBI:15378"/>
        <dbReference type="ChEBI" id="CHEBI:30616"/>
        <dbReference type="ChEBI" id="CHEBI:43474"/>
        <dbReference type="ChEBI" id="CHEBI:456216"/>
    </reaction>
    <physiologicalReaction direction="left-to-right" evidence="23">
        <dbReference type="Rhea" id="RHEA:13066"/>
    </physiologicalReaction>
</comment>
<protein>
    <recommendedName>
        <fullName evidence="30">Alkaline phosphatase</fullName>
        <ecNumber evidence="30">3.1.3.1</ecNumber>
    </recommendedName>
</protein>
<keyword evidence="13" id="KW-0106">Calcium</keyword>
<keyword evidence="15 32" id="KW-0472">Membrane</keyword>
<keyword evidence="5" id="KW-1003">Cell membrane</keyword>
<evidence type="ECO:0000256" key="27">
    <source>
        <dbReference type="PIRSR" id="PIRSR601952-1"/>
    </source>
</evidence>
<evidence type="ECO:0000256" key="28">
    <source>
        <dbReference type="PIRSR" id="PIRSR601952-2"/>
    </source>
</evidence>
<feature type="binding site" evidence="28">
    <location>
        <position position="642"/>
    </location>
    <ligand>
        <name>Mg(2+)</name>
        <dbReference type="ChEBI" id="CHEBI:18420"/>
    </ligand>
</feature>
<dbReference type="SMART" id="SM00098">
    <property type="entry name" value="alkPPc"/>
    <property type="match status" value="1"/>
</dbReference>
<feature type="binding site" evidence="28">
    <location>
        <position position="370"/>
    </location>
    <ligand>
        <name>Zn(2+)</name>
        <dbReference type="ChEBI" id="CHEBI:29105"/>
        <label>2</label>
    </ligand>
</feature>
<dbReference type="PROSITE" id="PS00123">
    <property type="entry name" value="ALKALINE_PHOSPHATASE"/>
    <property type="match status" value="1"/>
</dbReference>
<proteinExistence type="inferred from homology"/>
<comment type="catalytic activity">
    <reaction evidence="26">
        <text>ADP + H2O = AMP + phosphate + H(+)</text>
        <dbReference type="Rhea" id="RHEA:61436"/>
        <dbReference type="ChEBI" id="CHEBI:15377"/>
        <dbReference type="ChEBI" id="CHEBI:15378"/>
        <dbReference type="ChEBI" id="CHEBI:43474"/>
        <dbReference type="ChEBI" id="CHEBI:456215"/>
        <dbReference type="ChEBI" id="CHEBI:456216"/>
    </reaction>
    <physiologicalReaction direction="left-to-right" evidence="26">
        <dbReference type="Rhea" id="RHEA:61437"/>
    </physiologicalReaction>
</comment>
<evidence type="ECO:0000256" key="23">
    <source>
        <dbReference type="ARBA" id="ARBA00048778"/>
    </source>
</evidence>
<feature type="binding site" evidence="28">
    <location>
        <position position="688"/>
    </location>
    <ligand>
        <name>Zn(2+)</name>
        <dbReference type="ChEBI" id="CHEBI:29105"/>
        <label>2</label>
    </ligand>
</feature>
<evidence type="ECO:0000256" key="16">
    <source>
        <dbReference type="ARBA" id="ARBA00023157"/>
    </source>
</evidence>
<dbReference type="InterPro" id="IPR018299">
    <property type="entry name" value="Alkaline_phosphatase_AS"/>
</dbReference>
<evidence type="ECO:0000256" key="14">
    <source>
        <dbReference type="ARBA" id="ARBA00022842"/>
    </source>
</evidence>
<keyword evidence="18" id="KW-0449">Lipoprotein</keyword>
<keyword evidence="7" id="KW-0091">Biomineralization</keyword>
<evidence type="ECO:0000256" key="10">
    <source>
        <dbReference type="ARBA" id="ARBA00022729"/>
    </source>
</evidence>
<feature type="active site" description="Phosphoserine intermediate" evidence="27">
    <location>
        <position position="420"/>
    </location>
</feature>
<evidence type="ECO:0000256" key="4">
    <source>
        <dbReference type="ARBA" id="ARBA00011738"/>
    </source>
</evidence>
<evidence type="ECO:0000313" key="34">
    <source>
        <dbReference type="Proteomes" id="UP000694521"/>
    </source>
</evidence>
<comment type="catalytic activity">
    <reaction evidence="20">
        <text>AMP + H2O = adenosine + phosphate</text>
        <dbReference type="Rhea" id="RHEA:29375"/>
        <dbReference type="ChEBI" id="CHEBI:15377"/>
        <dbReference type="ChEBI" id="CHEBI:16335"/>
        <dbReference type="ChEBI" id="CHEBI:43474"/>
        <dbReference type="ChEBI" id="CHEBI:456215"/>
    </reaction>
    <physiologicalReaction direction="left-to-right" evidence="20">
        <dbReference type="Rhea" id="RHEA:29376"/>
    </physiologicalReaction>
</comment>
<feature type="compositionally biased region" description="Basic and acidic residues" evidence="31">
    <location>
        <begin position="276"/>
        <end position="286"/>
    </location>
</feature>
<comment type="catalytic activity">
    <reaction evidence="25">
        <text>pyridoxal 5'-phosphate + H2O = pyridoxal + phosphate</text>
        <dbReference type="Rhea" id="RHEA:20533"/>
        <dbReference type="ChEBI" id="CHEBI:15377"/>
        <dbReference type="ChEBI" id="CHEBI:17310"/>
        <dbReference type="ChEBI" id="CHEBI:43474"/>
        <dbReference type="ChEBI" id="CHEBI:597326"/>
    </reaction>
    <physiologicalReaction direction="left-to-right" evidence="25">
        <dbReference type="Rhea" id="RHEA:20534"/>
    </physiologicalReaction>
</comment>
<keyword evidence="34" id="KW-1185">Reference proteome</keyword>